<evidence type="ECO:0000256" key="1">
    <source>
        <dbReference type="SAM" id="MobiDB-lite"/>
    </source>
</evidence>
<accession>C5KGN1</accession>
<dbReference type="GeneID" id="9063426"/>
<dbReference type="EMBL" id="GG673006">
    <property type="protein sequence ID" value="EER16362.1"/>
    <property type="molecule type" value="Genomic_DNA"/>
</dbReference>
<dbReference type="Proteomes" id="UP000007800">
    <property type="component" value="Unassembled WGS sequence"/>
</dbReference>
<feature type="region of interest" description="Disordered" evidence="1">
    <location>
        <begin position="25"/>
        <end position="53"/>
    </location>
</feature>
<dbReference type="AlphaFoldDB" id="C5KGN1"/>
<protein>
    <submittedName>
        <fullName evidence="2">Uncharacterized protein</fullName>
    </submittedName>
</protein>
<feature type="region of interest" description="Disordered" evidence="1">
    <location>
        <begin position="1"/>
        <end position="20"/>
    </location>
</feature>
<evidence type="ECO:0000313" key="2">
    <source>
        <dbReference type="EMBL" id="EER16362.1"/>
    </source>
</evidence>
<organism evidence="3">
    <name type="scientific">Perkinsus marinus (strain ATCC 50983 / TXsc)</name>
    <dbReference type="NCBI Taxonomy" id="423536"/>
    <lineage>
        <taxon>Eukaryota</taxon>
        <taxon>Sar</taxon>
        <taxon>Alveolata</taxon>
        <taxon>Perkinsozoa</taxon>
        <taxon>Perkinsea</taxon>
        <taxon>Perkinsida</taxon>
        <taxon>Perkinsidae</taxon>
        <taxon>Perkinsus</taxon>
    </lineage>
</organism>
<reference evidence="2 3" key="1">
    <citation type="submission" date="2008-07" db="EMBL/GenBank/DDBJ databases">
        <authorList>
            <person name="El-Sayed N."/>
            <person name="Caler E."/>
            <person name="Inman J."/>
            <person name="Amedeo P."/>
            <person name="Hass B."/>
            <person name="Wortman J."/>
        </authorList>
    </citation>
    <scope>NUCLEOTIDE SEQUENCE [LARGE SCALE GENOMIC DNA]</scope>
    <source>
        <strain evidence="3">ATCC 50983 / TXsc</strain>
    </source>
</reference>
<evidence type="ECO:0000313" key="3">
    <source>
        <dbReference type="Proteomes" id="UP000007800"/>
    </source>
</evidence>
<gene>
    <name evidence="2" type="ORF">Pmar_PMAR005748</name>
</gene>
<proteinExistence type="predicted"/>
<dbReference type="OrthoDB" id="754047at2759"/>
<keyword evidence="3" id="KW-1185">Reference proteome</keyword>
<sequence>MNERIFSDGDDTSATSGSILDRWLRGIRGSEGEEEVTSKASKSTLKQEEDLIT</sequence>
<dbReference type="RefSeq" id="XP_002784566.1">
    <property type="nucleotide sequence ID" value="XM_002784520.1"/>
</dbReference>
<name>C5KGN1_PERM5</name>
<dbReference type="InParanoid" id="C5KGN1"/>